<feature type="transmembrane region" description="Helical" evidence="1">
    <location>
        <begin position="75"/>
        <end position="99"/>
    </location>
</feature>
<evidence type="ECO:0000256" key="1">
    <source>
        <dbReference type="SAM" id="Phobius"/>
    </source>
</evidence>
<name>A0A1H6FT49_9EURY</name>
<dbReference type="OrthoDB" id="204776at2157"/>
<dbReference type="Proteomes" id="UP000199112">
    <property type="component" value="Unassembled WGS sequence"/>
</dbReference>
<evidence type="ECO:0000313" key="3">
    <source>
        <dbReference type="Proteomes" id="UP000199112"/>
    </source>
</evidence>
<feature type="transmembrane region" description="Helical" evidence="1">
    <location>
        <begin position="16"/>
        <end position="34"/>
    </location>
</feature>
<accession>A0A1H6FT49</accession>
<dbReference type="GO" id="GO:0140359">
    <property type="term" value="F:ABC-type transporter activity"/>
    <property type="evidence" value="ECO:0007669"/>
    <property type="project" value="InterPro"/>
</dbReference>
<organism evidence="2 3">
    <name type="scientific">Natronorubrum sediminis</name>
    <dbReference type="NCBI Taxonomy" id="640943"/>
    <lineage>
        <taxon>Archaea</taxon>
        <taxon>Methanobacteriati</taxon>
        <taxon>Methanobacteriota</taxon>
        <taxon>Stenosarchaea group</taxon>
        <taxon>Halobacteria</taxon>
        <taxon>Halobacteriales</taxon>
        <taxon>Natrialbaceae</taxon>
        <taxon>Natronorubrum</taxon>
    </lineage>
</organism>
<feature type="transmembrane region" description="Helical" evidence="1">
    <location>
        <begin position="152"/>
        <end position="175"/>
    </location>
</feature>
<reference evidence="3" key="1">
    <citation type="submission" date="2016-10" db="EMBL/GenBank/DDBJ databases">
        <authorList>
            <person name="Varghese N."/>
            <person name="Submissions S."/>
        </authorList>
    </citation>
    <scope>NUCLEOTIDE SEQUENCE [LARGE SCALE GENOMIC DNA]</scope>
    <source>
        <strain evidence="3">CGMCC 1.8981</strain>
    </source>
</reference>
<gene>
    <name evidence="2" type="ORF">SAMN04487967_1058</name>
</gene>
<feature type="transmembrane region" description="Helical" evidence="1">
    <location>
        <begin position="120"/>
        <end position="146"/>
    </location>
</feature>
<dbReference type="AlphaFoldDB" id="A0A1H6FT49"/>
<keyword evidence="1" id="KW-0812">Transmembrane</keyword>
<evidence type="ECO:0000313" key="2">
    <source>
        <dbReference type="EMBL" id="SEH12964.1"/>
    </source>
</evidence>
<dbReference type="RefSeq" id="WP_090505785.1">
    <property type="nucleotide sequence ID" value="NZ_FNWL01000001.1"/>
</dbReference>
<protein>
    <submittedName>
        <fullName evidence="2">ABC-2 type transport system permease protein</fullName>
    </submittedName>
</protein>
<keyword evidence="1" id="KW-0472">Membrane</keyword>
<dbReference type="GO" id="GO:0005886">
    <property type="term" value="C:plasma membrane"/>
    <property type="evidence" value="ECO:0007669"/>
    <property type="project" value="UniProtKB-SubCell"/>
</dbReference>
<feature type="transmembrane region" description="Helical" evidence="1">
    <location>
        <begin position="232"/>
        <end position="255"/>
    </location>
</feature>
<sequence>MTAILRVESRKRVRSSLVLVAVFAVLSAFYFSMFPGIQAEMDVLEEAFPGFMFDMFGIEELHTIEGFIAAEIYSFFWSLLVAIYFAYVGAGLIVSDVRARKMDLTLSNPISRESVVLQKVAALWVPLVALNVGVPAIVFLGALLIGETFDPVALAMVHLLSVPYLLVCAGIGLVLSVLLDHVRTARAASLGLVFVLWLVDGISRVDPDYEWIGDVTPSRYYDETAILVHEEYAFLDAGILLAAFLALLAVAIVVFTRRDI</sequence>
<dbReference type="EMBL" id="FNWL01000001">
    <property type="protein sequence ID" value="SEH12964.1"/>
    <property type="molecule type" value="Genomic_DNA"/>
</dbReference>
<dbReference type="Pfam" id="PF12679">
    <property type="entry name" value="ABC2_membrane_2"/>
    <property type="match status" value="1"/>
</dbReference>
<keyword evidence="1" id="KW-1133">Transmembrane helix</keyword>
<feature type="transmembrane region" description="Helical" evidence="1">
    <location>
        <begin position="187"/>
        <end position="205"/>
    </location>
</feature>
<keyword evidence="3" id="KW-1185">Reference proteome</keyword>
<proteinExistence type="predicted"/>